<dbReference type="HOGENOM" id="CLU_159388_1_0_11"/>
<evidence type="ECO:0000313" key="2">
    <source>
        <dbReference type="Proteomes" id="UP000008043"/>
    </source>
</evidence>
<dbReference type="Proteomes" id="UP000008043">
    <property type="component" value="Chromosome"/>
</dbReference>
<name>K4R2H6_STRDJ</name>
<dbReference type="eggNOG" id="ENOG5030NT8">
    <property type="taxonomic scope" value="Bacteria"/>
</dbReference>
<dbReference type="AlphaFoldDB" id="K4R2H6"/>
<accession>K4R2H6</accession>
<organism evidence="1 2">
    <name type="scientific">Streptomyces davaonensis (strain DSM 101723 / JCM 4913 / KCC S-0913 / 768)</name>
    <dbReference type="NCBI Taxonomy" id="1214101"/>
    <lineage>
        <taxon>Bacteria</taxon>
        <taxon>Bacillati</taxon>
        <taxon>Actinomycetota</taxon>
        <taxon>Actinomycetes</taxon>
        <taxon>Kitasatosporales</taxon>
        <taxon>Streptomycetaceae</taxon>
        <taxon>Streptomyces</taxon>
    </lineage>
</organism>
<dbReference type="PATRIC" id="fig|1214101.3.peg.2978"/>
<dbReference type="EMBL" id="HE971709">
    <property type="protein sequence ID" value="CCK27317.1"/>
    <property type="molecule type" value="Genomic_DNA"/>
</dbReference>
<reference evidence="1 2" key="1">
    <citation type="journal article" date="2012" name="J. Bacteriol.">
        <title>Genome sequence of the bacterium Streptomyces davawensis JCM 4913 and heterologous production of the unique antibiotic roseoflavin.</title>
        <authorList>
            <person name="Jankowitsch F."/>
            <person name="Schwarz J."/>
            <person name="Ruckert C."/>
            <person name="Gust B."/>
            <person name="Szczepanowski R."/>
            <person name="Blom J."/>
            <person name="Pelzer S."/>
            <person name="Kalinowski J."/>
            <person name="Mack M."/>
        </authorList>
    </citation>
    <scope>NUCLEOTIDE SEQUENCE [LARGE SCALE GENOMIC DNA]</scope>
    <source>
        <strain evidence="2">DSM 101723 / JCM 4913 / KCC S-0913 / 768</strain>
    </source>
</reference>
<protein>
    <submittedName>
        <fullName evidence="1">Uncharacterized protein</fullName>
    </submittedName>
</protein>
<dbReference type="STRING" id="1214101.BN159_2938"/>
<proteinExistence type="predicted"/>
<keyword evidence="2" id="KW-1185">Reference proteome</keyword>
<evidence type="ECO:0000313" key="1">
    <source>
        <dbReference type="EMBL" id="CCK27317.1"/>
    </source>
</evidence>
<gene>
    <name evidence="1" type="ORF">BN159_2938</name>
</gene>
<dbReference type="KEGG" id="sdv:BN159_2938"/>
<sequence length="98" mass="10608">MSSYSDTLTPAQAAWPLCGRYASAVEYGDDYLLPPPDPAQRLSTLSATDHRRLDLYAALTVRGIAPLPGDQHAVESISSLGDEVMNAVLRWVTNTTNC</sequence>
<dbReference type="RefSeq" id="WP_015657700.1">
    <property type="nucleotide sequence ID" value="NC_020504.1"/>
</dbReference>